<dbReference type="Proteomes" id="UP000253551">
    <property type="component" value="Unassembled WGS sequence"/>
</dbReference>
<gene>
    <name evidence="1" type="ORF">CU098_012474</name>
</gene>
<name>A0A367KM80_RHIST</name>
<evidence type="ECO:0000313" key="1">
    <source>
        <dbReference type="EMBL" id="RCI03269.1"/>
    </source>
</evidence>
<comment type="caution">
    <text evidence="1">The sequence shown here is derived from an EMBL/GenBank/DDBJ whole genome shotgun (WGS) entry which is preliminary data.</text>
</comment>
<organism evidence="1 2">
    <name type="scientific">Rhizopus stolonifer</name>
    <name type="common">Rhizopus nigricans</name>
    <dbReference type="NCBI Taxonomy" id="4846"/>
    <lineage>
        <taxon>Eukaryota</taxon>
        <taxon>Fungi</taxon>
        <taxon>Fungi incertae sedis</taxon>
        <taxon>Mucoromycota</taxon>
        <taxon>Mucoromycotina</taxon>
        <taxon>Mucoromycetes</taxon>
        <taxon>Mucorales</taxon>
        <taxon>Mucorineae</taxon>
        <taxon>Rhizopodaceae</taxon>
        <taxon>Rhizopus</taxon>
    </lineage>
</organism>
<protein>
    <submittedName>
        <fullName evidence="1">Uncharacterized protein</fullName>
    </submittedName>
</protein>
<dbReference type="EMBL" id="PJQM01001083">
    <property type="protein sequence ID" value="RCI03269.1"/>
    <property type="molecule type" value="Genomic_DNA"/>
</dbReference>
<dbReference type="OrthoDB" id="10269869at2759"/>
<keyword evidence="2" id="KW-1185">Reference proteome</keyword>
<proteinExistence type="predicted"/>
<sequence>MQSLKVCGSFYFIIFLTPDASKPTCLNYPLSSSEEDIALKNIKQTFGRTPAYTGLYEPEDDGLTRSPVLGTTVPKNNLPRINRRILTKKQKQSNISGFDCDNALNSITSFLKR</sequence>
<reference evidence="1 2" key="1">
    <citation type="journal article" date="2018" name="G3 (Bethesda)">
        <title>Phylogenetic and Phylogenomic Definition of Rhizopus Species.</title>
        <authorList>
            <person name="Gryganskyi A.P."/>
            <person name="Golan J."/>
            <person name="Dolatabadi S."/>
            <person name="Mondo S."/>
            <person name="Robb S."/>
            <person name="Idnurm A."/>
            <person name="Muszewska A."/>
            <person name="Steczkiewicz K."/>
            <person name="Masonjones S."/>
            <person name="Liao H.L."/>
            <person name="Gajdeczka M.T."/>
            <person name="Anike F."/>
            <person name="Vuek A."/>
            <person name="Anishchenko I.M."/>
            <person name="Voigt K."/>
            <person name="de Hoog G.S."/>
            <person name="Smith M.E."/>
            <person name="Heitman J."/>
            <person name="Vilgalys R."/>
            <person name="Stajich J.E."/>
        </authorList>
    </citation>
    <scope>NUCLEOTIDE SEQUENCE [LARGE SCALE GENOMIC DNA]</scope>
    <source>
        <strain evidence="1 2">LSU 92-RS-03</strain>
    </source>
</reference>
<accession>A0A367KM80</accession>
<evidence type="ECO:0000313" key="2">
    <source>
        <dbReference type="Proteomes" id="UP000253551"/>
    </source>
</evidence>
<dbReference type="AlphaFoldDB" id="A0A367KM80"/>